<dbReference type="SUPFAM" id="SSF48371">
    <property type="entry name" value="ARM repeat"/>
    <property type="match status" value="1"/>
</dbReference>
<reference evidence="1" key="1">
    <citation type="submission" date="2021-01" db="EMBL/GenBank/DDBJ databases">
        <authorList>
            <person name="Zhong Y.L."/>
        </authorList>
    </citation>
    <scope>NUCLEOTIDE SEQUENCE</scope>
    <source>
        <strain evidence="1">KCTC 23302</strain>
    </source>
</reference>
<dbReference type="InterPro" id="IPR016024">
    <property type="entry name" value="ARM-type_fold"/>
</dbReference>
<dbReference type="InterPro" id="IPR011989">
    <property type="entry name" value="ARM-like"/>
</dbReference>
<gene>
    <name evidence="1" type="ORF">JJQ60_18615</name>
</gene>
<proteinExistence type="predicted"/>
<evidence type="ECO:0000313" key="1">
    <source>
        <dbReference type="EMBL" id="MBL0685555.1"/>
    </source>
</evidence>
<name>A0A937DA12_9FLAO</name>
<dbReference type="EMBL" id="JAERQJ010000009">
    <property type="protein sequence ID" value="MBL0685555.1"/>
    <property type="molecule type" value="Genomic_DNA"/>
</dbReference>
<organism evidence="1 2">
    <name type="scientific">Aquimarina mytili</name>
    <dbReference type="NCBI Taxonomy" id="874423"/>
    <lineage>
        <taxon>Bacteria</taxon>
        <taxon>Pseudomonadati</taxon>
        <taxon>Bacteroidota</taxon>
        <taxon>Flavobacteriia</taxon>
        <taxon>Flavobacteriales</taxon>
        <taxon>Flavobacteriaceae</taxon>
        <taxon>Aquimarina</taxon>
    </lineage>
</organism>
<protein>
    <submittedName>
        <fullName evidence="1">Uncharacterized protein</fullName>
    </submittedName>
</protein>
<dbReference type="Proteomes" id="UP000651057">
    <property type="component" value="Unassembled WGS sequence"/>
</dbReference>
<evidence type="ECO:0000313" key="2">
    <source>
        <dbReference type="Proteomes" id="UP000651057"/>
    </source>
</evidence>
<dbReference type="Gene3D" id="1.25.10.10">
    <property type="entry name" value="Leucine-rich Repeat Variant"/>
    <property type="match status" value="1"/>
</dbReference>
<accession>A0A937DA12</accession>
<sequence length="175" mass="20186">MESFETMLTGGHPNSLGKTIEVVDIILEDKSKLEELYQCYFSNDEVVRLRTSNAFKRICKEDKSWLTPYIDKFLEEISKIDQASTQWTIAQLFLELTAQMSTDQIGKAKTILKKNLINHNDWIVLNTTIKTLASWSKKDPDLKKWIKPHLDKISMDSRKSVSSTAKKAILQLYKS</sequence>
<dbReference type="RefSeq" id="WP_201923775.1">
    <property type="nucleotide sequence ID" value="NZ_BAABAX010000012.1"/>
</dbReference>
<comment type="caution">
    <text evidence="1">The sequence shown here is derived from an EMBL/GenBank/DDBJ whole genome shotgun (WGS) entry which is preliminary data.</text>
</comment>
<keyword evidence="2" id="KW-1185">Reference proteome</keyword>
<dbReference type="AlphaFoldDB" id="A0A937DA12"/>